<evidence type="ECO:0000313" key="2">
    <source>
        <dbReference type="Proteomes" id="UP000254794"/>
    </source>
</evidence>
<dbReference type="Proteomes" id="UP000254794">
    <property type="component" value="Unassembled WGS sequence"/>
</dbReference>
<organism evidence="1 2">
    <name type="scientific">Legionella busanensis</name>
    <dbReference type="NCBI Taxonomy" id="190655"/>
    <lineage>
        <taxon>Bacteria</taxon>
        <taxon>Pseudomonadati</taxon>
        <taxon>Pseudomonadota</taxon>
        <taxon>Gammaproteobacteria</taxon>
        <taxon>Legionellales</taxon>
        <taxon>Legionellaceae</taxon>
        <taxon>Legionella</taxon>
    </lineage>
</organism>
<keyword evidence="2" id="KW-1185">Reference proteome</keyword>
<name>A0A378JFV8_9GAMM</name>
<proteinExistence type="predicted"/>
<gene>
    <name evidence="1" type="primary">cecA_2</name>
    <name evidence="1" type="ORF">NCTC13316_00223</name>
</gene>
<dbReference type="OrthoDB" id="5647320at2"/>
<sequence length="149" mass="16627">MKRNRLKSNFSSYVSLILGLFIWGPSLALFAGTSETPKVAIPKTIPAIWKAIDAHGASINQAIKDNKLTSIHDHAFAIRDLTHALPPLSERLSEEQRQTVQDTLGFVNQLATRLDKTGDANDKEGTVANWTKLQKLLSQLRAFYKDDVR</sequence>
<dbReference type="EMBL" id="UGOD01000001">
    <property type="protein sequence ID" value="STX50156.1"/>
    <property type="molecule type" value="Genomic_DNA"/>
</dbReference>
<protein>
    <submittedName>
        <fullName evidence="1">Chemiosmotic efflux system C protein A</fullName>
    </submittedName>
</protein>
<dbReference type="AlphaFoldDB" id="A0A378JFV8"/>
<evidence type="ECO:0000313" key="1">
    <source>
        <dbReference type="EMBL" id="STX50156.1"/>
    </source>
</evidence>
<accession>A0A378JFV8</accession>
<dbReference type="RefSeq" id="WP_115329715.1">
    <property type="nucleotide sequence ID" value="NZ_CAAAHP010000015.1"/>
</dbReference>
<reference evidence="1 2" key="1">
    <citation type="submission" date="2018-06" db="EMBL/GenBank/DDBJ databases">
        <authorList>
            <consortium name="Pathogen Informatics"/>
            <person name="Doyle S."/>
        </authorList>
    </citation>
    <scope>NUCLEOTIDE SEQUENCE [LARGE SCALE GENOMIC DNA]</scope>
    <source>
        <strain evidence="1 2">NCTC13316</strain>
    </source>
</reference>